<feature type="domain" description="Abnormal spindle-like microcephaly-associated protein ASH" evidence="4">
    <location>
        <begin position="314"/>
        <end position="395"/>
    </location>
</feature>
<evidence type="ECO:0000256" key="1">
    <source>
        <dbReference type="ARBA" id="ARBA00004496"/>
    </source>
</evidence>
<dbReference type="RefSeq" id="WP_135743745.1">
    <property type="nucleotide sequence ID" value="NZ_RQHU01000024.1"/>
</dbReference>
<proteinExistence type="predicted"/>
<dbReference type="NCBIfam" id="NF012200">
    <property type="entry name" value="choice_anch_D"/>
    <property type="match status" value="2"/>
</dbReference>
<keyword evidence="6" id="KW-1185">Reference proteome</keyword>
<evidence type="ECO:0000259" key="3">
    <source>
        <dbReference type="Pfam" id="PF14016"/>
    </source>
</evidence>
<protein>
    <submittedName>
        <fullName evidence="5">Choice-of-anchor D domain-containing protein</fullName>
    </submittedName>
</protein>
<name>A0A6H3NRK7_9LEPT</name>
<dbReference type="Gene3D" id="2.60.40.10">
    <property type="entry name" value="Immunoglobulins"/>
    <property type="match status" value="3"/>
</dbReference>
<reference evidence="5" key="1">
    <citation type="journal article" date="2019" name="PLoS Negl. Trop. Dis.">
        <title>Revisiting the worldwide diversity of Leptospira species in the environment.</title>
        <authorList>
            <person name="Vincent A.T."/>
            <person name="Schiettekatte O."/>
            <person name="Bourhy P."/>
            <person name="Veyrier F.J."/>
            <person name="Picardeau M."/>
        </authorList>
    </citation>
    <scope>NUCLEOTIDE SEQUENCE [LARGE SCALE GENOMIC DNA]</scope>
    <source>
        <strain evidence="5">201601109</strain>
    </source>
</reference>
<dbReference type="AlphaFoldDB" id="A0A6H3NRK7"/>
<dbReference type="InterPro" id="IPR013783">
    <property type="entry name" value="Ig-like_fold"/>
</dbReference>
<gene>
    <name evidence="5" type="ORF">EHR08_18340</name>
</gene>
<dbReference type="Proteomes" id="UP000297649">
    <property type="component" value="Unassembled WGS sequence"/>
</dbReference>
<evidence type="ECO:0000259" key="4">
    <source>
        <dbReference type="Pfam" id="PF15780"/>
    </source>
</evidence>
<comment type="caution">
    <text evidence="5">The sequence shown here is derived from an EMBL/GenBank/DDBJ whole genome shotgun (WGS) entry which is preliminary data.</text>
</comment>
<dbReference type="InterPro" id="IPR031549">
    <property type="entry name" value="ASH"/>
</dbReference>
<dbReference type="GO" id="GO:0005737">
    <property type="term" value="C:cytoplasm"/>
    <property type="evidence" value="ECO:0007669"/>
    <property type="project" value="UniProtKB-SubCell"/>
</dbReference>
<comment type="subcellular location">
    <subcellularLocation>
        <location evidence="1">Cytoplasm</location>
    </subcellularLocation>
</comment>
<dbReference type="Pfam" id="PF14016">
    <property type="entry name" value="DUF4232"/>
    <property type="match status" value="1"/>
</dbReference>
<evidence type="ECO:0000313" key="6">
    <source>
        <dbReference type="Proteomes" id="UP000297649"/>
    </source>
</evidence>
<dbReference type="InterPro" id="IPR025326">
    <property type="entry name" value="DUF4232"/>
</dbReference>
<dbReference type="EMBL" id="RQHU01000024">
    <property type="protein sequence ID" value="TGN11469.1"/>
    <property type="molecule type" value="Genomic_DNA"/>
</dbReference>
<keyword evidence="2" id="KW-0963">Cytoplasm</keyword>
<dbReference type="PROSITE" id="PS51257">
    <property type="entry name" value="PROKAR_LIPOPROTEIN"/>
    <property type="match status" value="1"/>
</dbReference>
<organism evidence="5 6">
    <name type="scientific">Leptospira bandrabouensis</name>
    <dbReference type="NCBI Taxonomy" id="2484903"/>
    <lineage>
        <taxon>Bacteria</taxon>
        <taxon>Pseudomonadati</taxon>
        <taxon>Spirochaetota</taxon>
        <taxon>Spirochaetia</taxon>
        <taxon>Leptospirales</taxon>
        <taxon>Leptospiraceae</taxon>
        <taxon>Leptospira</taxon>
    </lineage>
</organism>
<evidence type="ECO:0000313" key="5">
    <source>
        <dbReference type="EMBL" id="TGN11469.1"/>
    </source>
</evidence>
<evidence type="ECO:0000256" key="2">
    <source>
        <dbReference type="ARBA" id="ARBA00022490"/>
    </source>
</evidence>
<feature type="domain" description="DUF4232" evidence="3">
    <location>
        <begin position="80"/>
        <end position="167"/>
    </location>
</feature>
<dbReference type="OrthoDB" id="331111at2"/>
<dbReference type="Pfam" id="PF15780">
    <property type="entry name" value="ASH"/>
    <property type="match status" value="1"/>
</dbReference>
<sequence length="509" mass="51744">MRNLPINQNLNLLIFLTFIPLLTIGCPGGGGGGGGAAFALMGLGGGGTDVSAPKLEITYSGVVRESGATINLGSEPMNTTNGKLASLTIHNKGTATLSLPGSPIVTLGGTDKDDFQLTQPNQSTLAPNTSVTFTLRFKPVSTQGSKTANIRLETSDPALSAFQLTFTATAGAPAARLEVSQSATEIVSNGSFNMGSVEEKSSGSAIQFTVRNTGSLASTLGNPMVESSDTQFTVSAVSAANGSSLAKDGSFTFNVTFSPANSTPTAKSTTITVNATPSNFLFTLNGTATIKPEPNIAISHNSSSFTSGGTIPTFGAFWPGTTSNAKSVTITNNGTATLTGLAVNEQSGDTDQFITSAPGSTTLTPGQSTSFTVTFSPSANGAKTAVVRVTSNNGNNGVASSADITVEGTGKASSAVSVSWIGAKEKAPNDTDGGYKVCYSKAVDFNPSDVNGTTIFCDTVANTGGTTPTTKVISVNTYGIWYIKVYAFGKYNTTGGIPSSQISINVPST</sequence>
<accession>A0A6H3NRK7</accession>